<dbReference type="GO" id="GO:0006189">
    <property type="term" value="P:'de novo' IMP biosynthetic process"/>
    <property type="evidence" value="ECO:0007669"/>
    <property type="project" value="UniProtKB-UniPathway"/>
</dbReference>
<dbReference type="GO" id="GO:0004641">
    <property type="term" value="F:phosphoribosylformylglycinamidine cyclo-ligase activity"/>
    <property type="evidence" value="ECO:0007669"/>
    <property type="project" value="UniProtKB-EC"/>
</dbReference>
<keyword evidence="6" id="KW-0547">Nucleotide-binding</keyword>
<dbReference type="Pfam" id="PF02769">
    <property type="entry name" value="AIRS_C"/>
    <property type="match status" value="1"/>
</dbReference>
<evidence type="ECO:0000256" key="10">
    <source>
        <dbReference type="ARBA" id="ARBA00033093"/>
    </source>
</evidence>
<dbReference type="UniPathway" id="UPA00074">
    <property type="reaction ID" value="UER00129"/>
</dbReference>
<feature type="domain" description="PurM-like C-terminal" evidence="13">
    <location>
        <begin position="196"/>
        <end position="360"/>
    </location>
</feature>
<dbReference type="AlphaFoldDB" id="A0A1F7URX2"/>
<evidence type="ECO:0000256" key="3">
    <source>
        <dbReference type="ARBA" id="ARBA00013047"/>
    </source>
</evidence>
<protein>
    <recommendedName>
        <fullName evidence="4">Phosphoribosylformylglycinamidine cyclo-ligase</fullName>
        <ecNumber evidence="3">6.3.3.1</ecNumber>
    </recommendedName>
    <alternativeName>
        <fullName evidence="9">AIR synthase</fullName>
    </alternativeName>
    <alternativeName>
        <fullName evidence="10">AIRS</fullName>
    </alternativeName>
    <alternativeName>
        <fullName evidence="8">Phosphoribosyl-aminoimidazole synthetase</fullName>
    </alternativeName>
</protein>
<evidence type="ECO:0000256" key="6">
    <source>
        <dbReference type="ARBA" id="ARBA00022741"/>
    </source>
</evidence>
<evidence type="ECO:0000256" key="7">
    <source>
        <dbReference type="ARBA" id="ARBA00022840"/>
    </source>
</evidence>
<dbReference type="Proteomes" id="UP000176846">
    <property type="component" value="Unassembled WGS sequence"/>
</dbReference>
<dbReference type="InterPro" id="IPR016188">
    <property type="entry name" value="PurM-like_N"/>
</dbReference>
<organism evidence="14 15">
    <name type="scientific">Candidatus Uhrbacteria bacterium RIFCSPLOWO2_01_FULL_47_25</name>
    <dbReference type="NCBI Taxonomy" id="1802402"/>
    <lineage>
        <taxon>Bacteria</taxon>
        <taxon>Candidatus Uhriibacteriota</taxon>
    </lineage>
</organism>
<dbReference type="SUPFAM" id="SSF56042">
    <property type="entry name" value="PurM C-terminal domain-like"/>
    <property type="match status" value="1"/>
</dbReference>
<dbReference type="PANTHER" id="PTHR10520">
    <property type="entry name" value="TRIFUNCTIONAL PURINE BIOSYNTHETIC PROTEIN ADENOSINE-3-RELATED"/>
    <property type="match status" value="1"/>
</dbReference>
<reference evidence="14 15" key="1">
    <citation type="journal article" date="2016" name="Nat. Commun.">
        <title>Thousands of microbial genomes shed light on interconnected biogeochemical processes in an aquifer system.</title>
        <authorList>
            <person name="Anantharaman K."/>
            <person name="Brown C.T."/>
            <person name="Hug L.A."/>
            <person name="Sharon I."/>
            <person name="Castelle C.J."/>
            <person name="Probst A.J."/>
            <person name="Thomas B.C."/>
            <person name="Singh A."/>
            <person name="Wilkins M.J."/>
            <person name="Karaoz U."/>
            <person name="Brodie E.L."/>
            <person name="Williams K.H."/>
            <person name="Hubbard S.S."/>
            <person name="Banfield J.F."/>
        </authorList>
    </citation>
    <scope>NUCLEOTIDE SEQUENCE [LARGE SCALE GENOMIC DNA]</scope>
</reference>
<evidence type="ECO:0000313" key="15">
    <source>
        <dbReference type="Proteomes" id="UP000176846"/>
    </source>
</evidence>
<keyword evidence="5" id="KW-0436">Ligase</keyword>
<evidence type="ECO:0000256" key="5">
    <source>
        <dbReference type="ARBA" id="ARBA00022598"/>
    </source>
</evidence>
<comment type="caution">
    <text evidence="14">The sequence shown here is derived from an EMBL/GenBank/DDBJ whole genome shotgun (WGS) entry which is preliminary data.</text>
</comment>
<dbReference type="InterPro" id="IPR010918">
    <property type="entry name" value="PurM-like_C_dom"/>
</dbReference>
<dbReference type="Gene3D" id="3.90.650.10">
    <property type="entry name" value="PurM-like C-terminal domain"/>
    <property type="match status" value="1"/>
</dbReference>
<dbReference type="GO" id="GO:0005524">
    <property type="term" value="F:ATP binding"/>
    <property type="evidence" value="ECO:0007669"/>
    <property type="project" value="UniProtKB-KW"/>
</dbReference>
<dbReference type="PANTHER" id="PTHR10520:SF12">
    <property type="entry name" value="TRIFUNCTIONAL PURINE BIOSYNTHETIC PROTEIN ADENOSINE-3"/>
    <property type="match status" value="1"/>
</dbReference>
<feature type="domain" description="PurM-like N-terminal" evidence="12">
    <location>
        <begin position="93"/>
        <end position="182"/>
    </location>
</feature>
<dbReference type="SUPFAM" id="SSF55326">
    <property type="entry name" value="PurM N-terminal domain-like"/>
    <property type="match status" value="1"/>
</dbReference>
<evidence type="ECO:0000259" key="13">
    <source>
        <dbReference type="Pfam" id="PF02769"/>
    </source>
</evidence>
<keyword evidence="7" id="KW-0067">ATP-binding</keyword>
<evidence type="ECO:0000256" key="4">
    <source>
        <dbReference type="ARBA" id="ARBA00020367"/>
    </source>
</evidence>
<dbReference type="InterPro" id="IPR036921">
    <property type="entry name" value="PurM-like_N_sf"/>
</dbReference>
<evidence type="ECO:0000256" key="2">
    <source>
        <dbReference type="ARBA" id="ARBA00010280"/>
    </source>
</evidence>
<evidence type="ECO:0000313" key="14">
    <source>
        <dbReference type="EMBL" id="OGL81043.1"/>
    </source>
</evidence>
<dbReference type="InterPro" id="IPR036676">
    <property type="entry name" value="PurM-like_C_sf"/>
</dbReference>
<evidence type="ECO:0000256" key="1">
    <source>
        <dbReference type="ARBA" id="ARBA00004686"/>
    </source>
</evidence>
<dbReference type="GO" id="GO:0046084">
    <property type="term" value="P:adenine biosynthetic process"/>
    <property type="evidence" value="ECO:0007669"/>
    <property type="project" value="TreeGrafter"/>
</dbReference>
<comment type="catalytic activity">
    <reaction evidence="11">
        <text>2-formamido-N(1)-(5-O-phospho-beta-D-ribosyl)acetamidine + ATP = 5-amino-1-(5-phospho-beta-D-ribosyl)imidazole + ADP + phosphate + H(+)</text>
        <dbReference type="Rhea" id="RHEA:23032"/>
        <dbReference type="ChEBI" id="CHEBI:15378"/>
        <dbReference type="ChEBI" id="CHEBI:30616"/>
        <dbReference type="ChEBI" id="CHEBI:43474"/>
        <dbReference type="ChEBI" id="CHEBI:137981"/>
        <dbReference type="ChEBI" id="CHEBI:147287"/>
        <dbReference type="ChEBI" id="CHEBI:456216"/>
        <dbReference type="EC" id="6.3.3.1"/>
    </reaction>
</comment>
<gene>
    <name evidence="14" type="ORF">A2936_00390</name>
</gene>
<comment type="similarity">
    <text evidence="2">Belongs to the AIR synthase family.</text>
</comment>
<comment type="pathway">
    <text evidence="1">Purine metabolism; IMP biosynthesis via de novo pathway; 5-amino-1-(5-phospho-D-ribosyl)imidazole from N(2)-formyl-N(1)-(5-phospho-D-ribosyl)glycinamide: step 2/2.</text>
</comment>
<evidence type="ECO:0000259" key="12">
    <source>
        <dbReference type="Pfam" id="PF00586"/>
    </source>
</evidence>
<evidence type="ECO:0000256" key="11">
    <source>
        <dbReference type="ARBA" id="ARBA00049057"/>
    </source>
</evidence>
<evidence type="ECO:0000256" key="9">
    <source>
        <dbReference type="ARBA" id="ARBA00032931"/>
    </source>
</evidence>
<dbReference type="GO" id="GO:0005829">
    <property type="term" value="C:cytosol"/>
    <property type="evidence" value="ECO:0007669"/>
    <property type="project" value="TreeGrafter"/>
</dbReference>
<dbReference type="Gene3D" id="3.30.1330.10">
    <property type="entry name" value="PurM-like, N-terminal domain"/>
    <property type="match status" value="1"/>
</dbReference>
<dbReference type="Pfam" id="PF00586">
    <property type="entry name" value="AIRS"/>
    <property type="match status" value="1"/>
</dbReference>
<dbReference type="GO" id="GO:0004637">
    <property type="term" value="F:phosphoribosylamine-glycine ligase activity"/>
    <property type="evidence" value="ECO:0007669"/>
    <property type="project" value="TreeGrafter"/>
</dbReference>
<proteinExistence type="inferred from homology"/>
<dbReference type="InterPro" id="IPR004733">
    <property type="entry name" value="PurM_cligase"/>
</dbReference>
<sequence length="375" mass="41378">MPSSMTYGGVGVDYDVMDRFKRLAQRAARETSKNIERLGWRVLLESYGESAFLIEPTDDVPYRAAHVTAHVEEGLGTKNLVADAMHHLTGKSYYDHIAQDTVAMIVNDMITLGALPLSVAMHLAVGDSNWFADEKRCHDLVDGWKKACNLARCVWGSGETPTLKGVVVPGTVVLSGSAMGIVKPKERLITAKKIQHGDAIILIESSGIHANGLTMARKIADNLPNGYFTRLSDGRTYGETLLDPTHIYVPLIEECLNRRVAIHCAVNITGHGWRKLMRATQLFAYIVEVLPRQQPIFDFIQTHGPVSEREMYANFNMGAGFALYVPKADVDKVVYTAALKGFKAINAGHVERSREKKVVIKPKGLEYSGETLGVR</sequence>
<name>A0A1F7URX2_9BACT</name>
<evidence type="ECO:0000256" key="8">
    <source>
        <dbReference type="ARBA" id="ARBA00031908"/>
    </source>
</evidence>
<dbReference type="EMBL" id="MGEK01000034">
    <property type="protein sequence ID" value="OGL81043.1"/>
    <property type="molecule type" value="Genomic_DNA"/>
</dbReference>
<dbReference type="EC" id="6.3.3.1" evidence="3"/>
<accession>A0A1F7URX2</accession>